<evidence type="ECO:0000313" key="1">
    <source>
        <dbReference type="EMBL" id="RDC64550.1"/>
    </source>
</evidence>
<organism evidence="1 2">
    <name type="scientific">Adhaeribacter pallidiroseus</name>
    <dbReference type="NCBI Taxonomy" id="2072847"/>
    <lineage>
        <taxon>Bacteria</taxon>
        <taxon>Pseudomonadati</taxon>
        <taxon>Bacteroidota</taxon>
        <taxon>Cytophagia</taxon>
        <taxon>Cytophagales</taxon>
        <taxon>Hymenobacteraceae</taxon>
        <taxon>Adhaeribacter</taxon>
    </lineage>
</organism>
<keyword evidence="2" id="KW-1185">Reference proteome</keyword>
<dbReference type="AlphaFoldDB" id="A0A369QJR7"/>
<reference evidence="1 2" key="1">
    <citation type="submission" date="2018-04" db="EMBL/GenBank/DDBJ databases">
        <title>Adhaeribacter sp. HMF7616 genome sequencing and assembly.</title>
        <authorList>
            <person name="Kang H."/>
            <person name="Kang J."/>
            <person name="Cha I."/>
            <person name="Kim H."/>
            <person name="Joh K."/>
        </authorList>
    </citation>
    <scope>NUCLEOTIDE SEQUENCE [LARGE SCALE GENOMIC DNA]</scope>
    <source>
        <strain evidence="1 2">HMF7616</strain>
    </source>
</reference>
<dbReference type="Gene3D" id="3.40.50.720">
    <property type="entry name" value="NAD(P)-binding Rossmann-like Domain"/>
    <property type="match status" value="1"/>
</dbReference>
<dbReference type="RefSeq" id="WP_115373691.1">
    <property type="nucleotide sequence ID" value="NZ_QASA01000001.1"/>
</dbReference>
<dbReference type="OrthoDB" id="9795543at2"/>
<comment type="caution">
    <text evidence="1">The sequence shown here is derived from an EMBL/GenBank/DDBJ whole genome shotgun (WGS) entry which is preliminary data.</text>
</comment>
<dbReference type="Gene3D" id="3.30.360.10">
    <property type="entry name" value="Dihydrodipicolinate Reductase, domain 2"/>
    <property type="match status" value="1"/>
</dbReference>
<proteinExistence type="predicted"/>
<dbReference type="EMBL" id="QASA01000001">
    <property type="protein sequence ID" value="RDC64550.1"/>
    <property type="molecule type" value="Genomic_DNA"/>
</dbReference>
<gene>
    <name evidence="1" type="ORF">AHMF7616_03164</name>
</gene>
<name>A0A369QJR7_9BACT</name>
<accession>A0A369QJR7</accession>
<protein>
    <submittedName>
        <fullName evidence="1">Uncharacterized protein</fullName>
    </submittedName>
</protein>
<sequence>MVLANCRSSYGYEGVKRFQVFGSKRSLILDMATYYYEHNSELKLEDGTQKIEIQEGNQFAAEMDHLSECILENKTPKTPGKKIYAM</sequence>
<dbReference type="Proteomes" id="UP000253919">
    <property type="component" value="Unassembled WGS sequence"/>
</dbReference>
<evidence type="ECO:0000313" key="2">
    <source>
        <dbReference type="Proteomes" id="UP000253919"/>
    </source>
</evidence>